<accession>A0A017S8E9</accession>
<evidence type="ECO:0000313" key="2">
    <source>
        <dbReference type="EMBL" id="EYE93041.1"/>
    </source>
</evidence>
<dbReference type="EMBL" id="KK088433">
    <property type="protein sequence ID" value="EYE93041.1"/>
    <property type="molecule type" value="Genomic_DNA"/>
</dbReference>
<dbReference type="OrthoDB" id="3497702at2759"/>
<dbReference type="RefSeq" id="XP_040636729.1">
    <property type="nucleotide sequence ID" value="XM_040782484.1"/>
</dbReference>
<keyword evidence="1" id="KW-0732">Signal</keyword>
<organism evidence="2 3">
    <name type="scientific">Aspergillus ruber (strain CBS 135680)</name>
    <dbReference type="NCBI Taxonomy" id="1388766"/>
    <lineage>
        <taxon>Eukaryota</taxon>
        <taxon>Fungi</taxon>
        <taxon>Dikarya</taxon>
        <taxon>Ascomycota</taxon>
        <taxon>Pezizomycotina</taxon>
        <taxon>Eurotiomycetes</taxon>
        <taxon>Eurotiomycetidae</taxon>
        <taxon>Eurotiales</taxon>
        <taxon>Aspergillaceae</taxon>
        <taxon>Aspergillus</taxon>
        <taxon>Aspergillus subgen. Aspergillus</taxon>
    </lineage>
</organism>
<dbReference type="AlphaFoldDB" id="A0A017S8E9"/>
<reference evidence="3" key="1">
    <citation type="journal article" date="2014" name="Nat. Commun.">
        <title>Genomic adaptations of the halophilic Dead Sea filamentous fungus Eurotium rubrum.</title>
        <authorList>
            <person name="Kis-Papo T."/>
            <person name="Weig A.R."/>
            <person name="Riley R."/>
            <person name="Persoh D."/>
            <person name="Salamov A."/>
            <person name="Sun H."/>
            <person name="Lipzen A."/>
            <person name="Wasser S.P."/>
            <person name="Rambold G."/>
            <person name="Grigoriev I.V."/>
            <person name="Nevo E."/>
        </authorList>
    </citation>
    <scope>NUCLEOTIDE SEQUENCE [LARGE SCALE GENOMIC DNA]</scope>
    <source>
        <strain evidence="3">CBS 135680</strain>
    </source>
</reference>
<evidence type="ECO:0000313" key="3">
    <source>
        <dbReference type="Proteomes" id="UP000019804"/>
    </source>
</evidence>
<proteinExistence type="predicted"/>
<dbReference type="Proteomes" id="UP000019804">
    <property type="component" value="Unassembled WGS sequence"/>
</dbReference>
<gene>
    <name evidence="2" type="ORF">EURHEDRAFT_414614</name>
</gene>
<dbReference type="GeneID" id="63697608"/>
<sequence>MKFLSGLSLALGLLTSGVTALPPVETVTVQLANDQSGANANVKIPTDNSPHPIQALWGHTAVAAGGTVSASSAQLNQFDQDTVCKIVQAHPHVDATLNSKQTWVSLADGKVVKLNHGFIVCH</sequence>
<feature type="signal peptide" evidence="1">
    <location>
        <begin position="1"/>
        <end position="20"/>
    </location>
</feature>
<protein>
    <submittedName>
        <fullName evidence="2">Uncharacterized protein</fullName>
    </submittedName>
</protein>
<keyword evidence="3" id="KW-1185">Reference proteome</keyword>
<dbReference type="HOGENOM" id="CLU_153989_0_0_1"/>
<feature type="chain" id="PRO_5001495902" evidence="1">
    <location>
        <begin position="21"/>
        <end position="122"/>
    </location>
</feature>
<name>A0A017S8E9_ASPRC</name>
<evidence type="ECO:0000256" key="1">
    <source>
        <dbReference type="SAM" id="SignalP"/>
    </source>
</evidence>